<dbReference type="OrthoDB" id="4822551at2"/>
<dbReference type="InterPro" id="IPR006976">
    <property type="entry name" value="VanZ-like"/>
</dbReference>
<dbReference type="PANTHER" id="PTHR36834:SF1">
    <property type="entry name" value="INTEGRAL MEMBRANE PROTEIN"/>
    <property type="match status" value="1"/>
</dbReference>
<keyword evidence="1" id="KW-1133">Transmembrane helix</keyword>
<feature type="domain" description="VanZ-like" evidence="2">
    <location>
        <begin position="16"/>
        <end position="154"/>
    </location>
</feature>
<dbReference type="HOGENOM" id="CLU_077618_5_1_9"/>
<keyword evidence="4" id="KW-1185">Reference proteome</keyword>
<dbReference type="EMBL" id="CP009286">
    <property type="protein sequence ID" value="AIQ65355.1"/>
    <property type="molecule type" value="Genomic_DNA"/>
</dbReference>
<feature type="transmembrane region" description="Helical" evidence="1">
    <location>
        <begin position="12"/>
        <end position="31"/>
    </location>
</feature>
<dbReference type="Pfam" id="PF04892">
    <property type="entry name" value="VanZ"/>
    <property type="match status" value="1"/>
</dbReference>
<protein>
    <recommendedName>
        <fullName evidence="2">VanZ-like domain-containing protein</fullName>
    </recommendedName>
</protein>
<keyword evidence="1" id="KW-0812">Transmembrane</keyword>
<evidence type="ECO:0000256" key="1">
    <source>
        <dbReference type="SAM" id="Phobius"/>
    </source>
</evidence>
<evidence type="ECO:0000259" key="2">
    <source>
        <dbReference type="Pfam" id="PF04892"/>
    </source>
</evidence>
<feature type="transmembrane region" description="Helical" evidence="1">
    <location>
        <begin position="111"/>
        <end position="132"/>
    </location>
</feature>
<dbReference type="Proteomes" id="UP000029507">
    <property type="component" value="Chromosome"/>
</dbReference>
<feature type="transmembrane region" description="Helical" evidence="1">
    <location>
        <begin position="138"/>
        <end position="155"/>
    </location>
</feature>
<dbReference type="STRING" id="169760.PSTEL_21760"/>
<keyword evidence="1" id="KW-0472">Membrane</keyword>
<name>A0A089LZ14_9BACL</name>
<dbReference type="RefSeq" id="WP_038698340.1">
    <property type="nucleotide sequence ID" value="NZ_CP009286.1"/>
</dbReference>
<dbReference type="InterPro" id="IPR053150">
    <property type="entry name" value="Teicoplanin_resist-assoc"/>
</dbReference>
<gene>
    <name evidence="3" type="ORF">PSTEL_21760</name>
</gene>
<dbReference type="AlphaFoldDB" id="A0A089LZ14"/>
<accession>A0A089LZ14</accession>
<reference evidence="3 4" key="1">
    <citation type="submission" date="2014-08" db="EMBL/GenBank/DDBJ databases">
        <title>Comparative genomics of the Paenibacillus odorifer group.</title>
        <authorList>
            <person name="den Bakker H.C."/>
            <person name="Tsai Y.-C."/>
            <person name="Martin N."/>
            <person name="Korlach J."/>
            <person name="Wiedmann M."/>
        </authorList>
    </citation>
    <scope>NUCLEOTIDE SEQUENCE [LARGE SCALE GENOMIC DNA]</scope>
    <source>
        <strain evidence="3 4">DSM 14472</strain>
    </source>
</reference>
<feature type="transmembrane region" description="Helical" evidence="1">
    <location>
        <begin position="80"/>
        <end position="99"/>
    </location>
</feature>
<sequence>MKPKKLWSEYMVPGLFALYMYALLKVILFKFGSINVPFLWEQLSKFMANPGRIMYRLQLANFTPFLSISRNIHNQSSLDLINLVGNIVIFMPFGIFLVLSTNHKMSFIGVLIRSFVLSLCLECSQIIFSIGSFDVDDLILNTTGALSGYVVYRFYGKYIKSSAAHKGRRVTGERRA</sequence>
<evidence type="ECO:0000313" key="3">
    <source>
        <dbReference type="EMBL" id="AIQ65355.1"/>
    </source>
</evidence>
<dbReference type="KEGG" id="pste:PSTEL_21760"/>
<dbReference type="PANTHER" id="PTHR36834">
    <property type="entry name" value="MEMBRANE PROTEIN-RELATED"/>
    <property type="match status" value="1"/>
</dbReference>
<evidence type="ECO:0000313" key="4">
    <source>
        <dbReference type="Proteomes" id="UP000029507"/>
    </source>
</evidence>
<organism evidence="3 4">
    <name type="scientific">Paenibacillus stellifer</name>
    <dbReference type="NCBI Taxonomy" id="169760"/>
    <lineage>
        <taxon>Bacteria</taxon>
        <taxon>Bacillati</taxon>
        <taxon>Bacillota</taxon>
        <taxon>Bacilli</taxon>
        <taxon>Bacillales</taxon>
        <taxon>Paenibacillaceae</taxon>
        <taxon>Paenibacillus</taxon>
    </lineage>
</organism>
<proteinExistence type="predicted"/>